<name>A0A9X4AJS3_9BACI</name>
<sequence length="133" mass="15860">MRLWHEALIKHLPRQQLLGQHRECCALRGKGWGRPHSTVNYVFQYAPIHLVKYHRLIIDEMENRGYNVDPLWLDHYYRGKSSPSFDHETLYHSEQGDHGEILYVEHDTEYLEECLNNLREKGIVINKCDIGYL</sequence>
<accession>A0A9X4AJS3</accession>
<evidence type="ECO:0000313" key="2">
    <source>
        <dbReference type="Proteomes" id="UP001145072"/>
    </source>
</evidence>
<dbReference type="NCBIfam" id="TIGR02328">
    <property type="entry name" value="TIGR02328 family protein"/>
    <property type="match status" value="1"/>
</dbReference>
<proteinExistence type="predicted"/>
<dbReference type="InterPro" id="IPR004260">
    <property type="entry name" value="Pyr-dimer_DNA_glycosylase"/>
</dbReference>
<dbReference type="Proteomes" id="UP001145072">
    <property type="component" value="Unassembled WGS sequence"/>
</dbReference>
<evidence type="ECO:0000313" key="1">
    <source>
        <dbReference type="EMBL" id="MDC3422124.1"/>
    </source>
</evidence>
<protein>
    <submittedName>
        <fullName evidence="1">TIGR02328 family protein</fullName>
    </submittedName>
</protein>
<comment type="caution">
    <text evidence="1">The sequence shown here is derived from an EMBL/GenBank/DDBJ whole genome shotgun (WGS) entry which is preliminary data.</text>
</comment>
<gene>
    <name evidence="1" type="ORF">NC661_17325</name>
</gene>
<dbReference type="InterPro" id="IPR012650">
    <property type="entry name" value="CHP02328"/>
</dbReference>
<dbReference type="EMBL" id="JAMQJZ010000016">
    <property type="protein sequence ID" value="MDC3422124.1"/>
    <property type="molecule type" value="Genomic_DNA"/>
</dbReference>
<reference evidence="1" key="1">
    <citation type="submission" date="2022-06" db="EMBL/GenBank/DDBJ databases">
        <title>Aquibacillus sp. a new bacterium isolated from soil saline samples.</title>
        <authorList>
            <person name="Galisteo C."/>
            <person name="De La Haba R."/>
            <person name="Sanchez-Porro C."/>
            <person name="Ventosa A."/>
        </authorList>
    </citation>
    <scope>NUCLEOTIDE SEQUENCE</scope>
    <source>
        <strain evidence="1">JCM 12387</strain>
    </source>
</reference>
<organism evidence="1 2">
    <name type="scientific">Aquibacillus koreensis</name>
    <dbReference type="NCBI Taxonomy" id="279446"/>
    <lineage>
        <taxon>Bacteria</taxon>
        <taxon>Bacillati</taxon>
        <taxon>Bacillota</taxon>
        <taxon>Bacilli</taxon>
        <taxon>Bacillales</taxon>
        <taxon>Bacillaceae</taxon>
        <taxon>Aquibacillus</taxon>
    </lineage>
</organism>
<dbReference type="RefSeq" id="WP_259869343.1">
    <property type="nucleotide sequence ID" value="NZ_JAMQJZ010000016.1"/>
</dbReference>
<keyword evidence="2" id="KW-1185">Reference proteome</keyword>
<dbReference type="Pfam" id="PF03013">
    <property type="entry name" value="Pyr_excise"/>
    <property type="match status" value="1"/>
</dbReference>
<dbReference type="AlphaFoldDB" id="A0A9X4AJS3"/>